<accession>K0SMH9</accession>
<dbReference type="AlphaFoldDB" id="K0SMH9"/>
<organism evidence="1 2">
    <name type="scientific">Thalassiosira oceanica</name>
    <name type="common">Marine diatom</name>
    <dbReference type="NCBI Taxonomy" id="159749"/>
    <lineage>
        <taxon>Eukaryota</taxon>
        <taxon>Sar</taxon>
        <taxon>Stramenopiles</taxon>
        <taxon>Ochrophyta</taxon>
        <taxon>Bacillariophyta</taxon>
        <taxon>Coscinodiscophyceae</taxon>
        <taxon>Thalassiosirophycidae</taxon>
        <taxon>Thalassiosirales</taxon>
        <taxon>Thalassiosiraceae</taxon>
        <taxon>Thalassiosira</taxon>
    </lineage>
</organism>
<gene>
    <name evidence="1" type="ORF">THAOC_17269</name>
</gene>
<protein>
    <submittedName>
        <fullName evidence="1">Uncharacterized protein</fullName>
    </submittedName>
</protein>
<reference evidence="1 2" key="1">
    <citation type="journal article" date="2012" name="Genome Biol.">
        <title>Genome and low-iron response of an oceanic diatom adapted to chronic iron limitation.</title>
        <authorList>
            <person name="Lommer M."/>
            <person name="Specht M."/>
            <person name="Roy A.S."/>
            <person name="Kraemer L."/>
            <person name="Andreson R."/>
            <person name="Gutowska M.A."/>
            <person name="Wolf J."/>
            <person name="Bergner S.V."/>
            <person name="Schilhabel M.B."/>
            <person name="Klostermeier U.C."/>
            <person name="Beiko R.G."/>
            <person name="Rosenstiel P."/>
            <person name="Hippler M."/>
            <person name="Laroche J."/>
        </authorList>
    </citation>
    <scope>NUCLEOTIDE SEQUENCE [LARGE SCALE GENOMIC DNA]</scope>
    <source>
        <strain evidence="1 2">CCMP1005</strain>
    </source>
</reference>
<sequence length="27" mass="3063">DVHLLRRGVRDRPGCFTRKIGDRAGPD</sequence>
<name>K0SMH9_THAOC</name>
<dbReference type="Proteomes" id="UP000266841">
    <property type="component" value="Unassembled WGS sequence"/>
</dbReference>
<dbReference type="EMBL" id="AGNL01019102">
    <property type="protein sequence ID" value="EJK62131.1"/>
    <property type="molecule type" value="Genomic_DNA"/>
</dbReference>
<evidence type="ECO:0000313" key="1">
    <source>
        <dbReference type="EMBL" id="EJK62131.1"/>
    </source>
</evidence>
<comment type="caution">
    <text evidence="1">The sequence shown here is derived from an EMBL/GenBank/DDBJ whole genome shotgun (WGS) entry which is preliminary data.</text>
</comment>
<proteinExistence type="predicted"/>
<keyword evidence="2" id="KW-1185">Reference proteome</keyword>
<feature type="non-terminal residue" evidence="1">
    <location>
        <position position="1"/>
    </location>
</feature>
<evidence type="ECO:0000313" key="2">
    <source>
        <dbReference type="Proteomes" id="UP000266841"/>
    </source>
</evidence>